<reference evidence="2 3" key="1">
    <citation type="submission" date="2015-04" db="EMBL/GenBank/DDBJ databases">
        <title>The draft genome sequence of Fusarium langsethiae, a T-2/HT-2 mycotoxin producer.</title>
        <authorList>
            <person name="Lysoe E."/>
            <person name="Divon H.H."/>
            <person name="Terzi V."/>
            <person name="Orru L."/>
            <person name="Lamontanara A."/>
            <person name="Kolseth A.-K."/>
            <person name="Frandsen R.J."/>
            <person name="Nielsen K."/>
            <person name="Thrane U."/>
        </authorList>
    </citation>
    <scope>NUCLEOTIDE SEQUENCE [LARGE SCALE GENOMIC DNA]</scope>
    <source>
        <strain evidence="2 3">Fl201059</strain>
    </source>
</reference>
<evidence type="ECO:0000313" key="2">
    <source>
        <dbReference type="EMBL" id="KPA36527.1"/>
    </source>
</evidence>
<proteinExistence type="predicted"/>
<comment type="caution">
    <text evidence="2">The sequence shown here is derived from an EMBL/GenBank/DDBJ whole genome shotgun (WGS) entry which is preliminary data.</text>
</comment>
<gene>
    <name evidence="2" type="ORF">FLAG1_10698</name>
</gene>
<evidence type="ECO:0000313" key="3">
    <source>
        <dbReference type="Proteomes" id="UP000037904"/>
    </source>
</evidence>
<evidence type="ECO:0000256" key="1">
    <source>
        <dbReference type="SAM" id="MobiDB-lite"/>
    </source>
</evidence>
<organism evidence="2 3">
    <name type="scientific">Fusarium langsethiae</name>
    <dbReference type="NCBI Taxonomy" id="179993"/>
    <lineage>
        <taxon>Eukaryota</taxon>
        <taxon>Fungi</taxon>
        <taxon>Dikarya</taxon>
        <taxon>Ascomycota</taxon>
        <taxon>Pezizomycotina</taxon>
        <taxon>Sordariomycetes</taxon>
        <taxon>Hypocreomycetidae</taxon>
        <taxon>Hypocreales</taxon>
        <taxon>Nectriaceae</taxon>
        <taxon>Fusarium</taxon>
    </lineage>
</organism>
<accession>A0A0N0V4Z8</accession>
<sequence>MATITTPIHSDTKLAHVPAPMSTGSSNDCAVHGLSETPHLDRLLQSRPQTELQGLADAVESLRQGDRCAKCVIQDAVAIITGFVGEIYTAKKSGKLSKEEKKALKLEVKGLAMGMKEGIRSQKKEFKSR</sequence>
<dbReference type="Proteomes" id="UP000037904">
    <property type="component" value="Unassembled WGS sequence"/>
</dbReference>
<protein>
    <submittedName>
        <fullName evidence="2">Uncharacterized protein</fullName>
    </submittedName>
</protein>
<dbReference type="OrthoDB" id="5137215at2759"/>
<feature type="region of interest" description="Disordered" evidence="1">
    <location>
        <begin position="1"/>
        <end position="33"/>
    </location>
</feature>
<keyword evidence="3" id="KW-1185">Reference proteome</keyword>
<dbReference type="EMBL" id="JXCE01000613">
    <property type="protein sequence ID" value="KPA36527.1"/>
    <property type="molecule type" value="Genomic_DNA"/>
</dbReference>
<name>A0A0N0V4Z8_FUSLA</name>
<dbReference type="AlphaFoldDB" id="A0A0N0V4Z8"/>